<dbReference type="InterPro" id="IPR003661">
    <property type="entry name" value="HisK_dim/P_dom"/>
</dbReference>
<feature type="transmembrane region" description="Helical" evidence="12">
    <location>
        <begin position="247"/>
        <end position="270"/>
    </location>
</feature>
<dbReference type="CDD" id="cd00075">
    <property type="entry name" value="HATPase"/>
    <property type="match status" value="1"/>
</dbReference>
<evidence type="ECO:0000256" key="3">
    <source>
        <dbReference type="ARBA" id="ARBA00012438"/>
    </source>
</evidence>
<dbReference type="Pfam" id="PF05231">
    <property type="entry name" value="MASE1"/>
    <property type="match status" value="1"/>
</dbReference>
<dbReference type="InterPro" id="IPR013656">
    <property type="entry name" value="PAS_4"/>
</dbReference>
<feature type="domain" description="PAS" evidence="14">
    <location>
        <begin position="439"/>
        <end position="510"/>
    </location>
</feature>
<gene>
    <name evidence="16" type="ORF">K1X13_18385</name>
</gene>
<comment type="catalytic activity">
    <reaction evidence="1">
        <text>ATP + protein L-histidine = ADP + protein N-phospho-L-histidine.</text>
        <dbReference type="EC" id="2.7.13.3"/>
    </reaction>
</comment>
<keyword evidence="6" id="KW-0808">Transferase</keyword>
<feature type="domain" description="PAC" evidence="15">
    <location>
        <begin position="513"/>
        <end position="565"/>
    </location>
</feature>
<keyword evidence="5" id="KW-0597">Phosphoprotein</keyword>
<comment type="caution">
    <text evidence="16">The sequence shown here is derived from an EMBL/GenBank/DDBJ whole genome shotgun (WGS) entry which is preliminary data.</text>
</comment>
<dbReference type="InterPro" id="IPR000014">
    <property type="entry name" value="PAS"/>
</dbReference>
<comment type="subcellular location">
    <subcellularLocation>
        <location evidence="2">Cell membrane</location>
        <topology evidence="2">Multi-pass membrane protein</topology>
    </subcellularLocation>
</comment>
<dbReference type="Pfam" id="PF13188">
    <property type="entry name" value="PAS_8"/>
    <property type="match status" value="1"/>
</dbReference>
<dbReference type="SMART" id="SM00388">
    <property type="entry name" value="HisKA"/>
    <property type="match status" value="1"/>
</dbReference>
<dbReference type="PRINTS" id="PR00344">
    <property type="entry name" value="BCTRLSENSOR"/>
</dbReference>
<feature type="domain" description="Histidine kinase" evidence="13">
    <location>
        <begin position="719"/>
        <end position="938"/>
    </location>
</feature>
<dbReference type="InterPro" id="IPR035965">
    <property type="entry name" value="PAS-like_dom_sf"/>
</dbReference>
<keyword evidence="11 12" id="KW-0472">Membrane</keyword>
<dbReference type="SMART" id="SM00387">
    <property type="entry name" value="HATPase_c"/>
    <property type="match status" value="1"/>
</dbReference>
<keyword evidence="10" id="KW-0902">Two-component regulatory system</keyword>
<evidence type="ECO:0000259" key="13">
    <source>
        <dbReference type="PROSITE" id="PS50109"/>
    </source>
</evidence>
<dbReference type="InterPro" id="IPR050736">
    <property type="entry name" value="Sensor_HK_Regulatory"/>
</dbReference>
<feature type="transmembrane region" description="Helical" evidence="12">
    <location>
        <begin position="137"/>
        <end position="159"/>
    </location>
</feature>
<keyword evidence="8" id="KW-0418">Kinase</keyword>
<dbReference type="SUPFAM" id="SSF55785">
    <property type="entry name" value="PYP-like sensor domain (PAS domain)"/>
    <property type="match status" value="3"/>
</dbReference>
<dbReference type="SMART" id="SM00091">
    <property type="entry name" value="PAS"/>
    <property type="match status" value="3"/>
</dbReference>
<dbReference type="Pfam" id="PF02518">
    <property type="entry name" value="HATPase_c"/>
    <property type="match status" value="1"/>
</dbReference>
<evidence type="ECO:0000256" key="8">
    <source>
        <dbReference type="ARBA" id="ARBA00022777"/>
    </source>
</evidence>
<evidence type="ECO:0000256" key="9">
    <source>
        <dbReference type="ARBA" id="ARBA00022989"/>
    </source>
</evidence>
<dbReference type="RefSeq" id="WP_221026587.1">
    <property type="nucleotide sequence ID" value="NZ_JAIEZQ010000003.1"/>
</dbReference>
<dbReference type="EC" id="2.7.13.3" evidence="3"/>
<dbReference type="InterPro" id="IPR036890">
    <property type="entry name" value="HATPase_C_sf"/>
</dbReference>
<dbReference type="PROSITE" id="PS50113">
    <property type="entry name" value="PAC"/>
    <property type="match status" value="2"/>
</dbReference>
<evidence type="ECO:0000259" key="14">
    <source>
        <dbReference type="PROSITE" id="PS50112"/>
    </source>
</evidence>
<dbReference type="Pfam" id="PF13426">
    <property type="entry name" value="PAS_9"/>
    <property type="match status" value="1"/>
</dbReference>
<feature type="transmembrane region" description="Helical" evidence="12">
    <location>
        <begin position="25"/>
        <end position="46"/>
    </location>
</feature>
<feature type="transmembrane region" description="Helical" evidence="12">
    <location>
        <begin position="198"/>
        <end position="215"/>
    </location>
</feature>
<protein>
    <recommendedName>
        <fullName evidence="3">histidine kinase</fullName>
        <ecNumber evidence="3">2.7.13.3</ecNumber>
    </recommendedName>
</protein>
<evidence type="ECO:0000256" key="4">
    <source>
        <dbReference type="ARBA" id="ARBA00022475"/>
    </source>
</evidence>
<feature type="transmembrane region" description="Helical" evidence="12">
    <location>
        <begin position="52"/>
        <end position="69"/>
    </location>
</feature>
<evidence type="ECO:0000256" key="7">
    <source>
        <dbReference type="ARBA" id="ARBA00022692"/>
    </source>
</evidence>
<dbReference type="Gene3D" id="1.10.287.130">
    <property type="match status" value="1"/>
</dbReference>
<dbReference type="InterPro" id="IPR001610">
    <property type="entry name" value="PAC"/>
</dbReference>
<dbReference type="InterPro" id="IPR036097">
    <property type="entry name" value="HisK_dim/P_sf"/>
</dbReference>
<dbReference type="SUPFAM" id="SSF55874">
    <property type="entry name" value="ATPase domain of HSP90 chaperone/DNA topoisomerase II/histidine kinase"/>
    <property type="match status" value="1"/>
</dbReference>
<reference evidence="16 17" key="1">
    <citation type="submission" date="2021-08" db="EMBL/GenBank/DDBJ databases">
        <title>Nocardioides bacterium WL0053 sp. nov., isolated from the sediment.</title>
        <authorList>
            <person name="Wang L."/>
            <person name="Zhang D."/>
            <person name="Zhang A."/>
        </authorList>
    </citation>
    <scope>NUCLEOTIDE SEQUENCE [LARGE SCALE GENOMIC DNA]</scope>
    <source>
        <strain evidence="16 17">WL0053</strain>
    </source>
</reference>
<dbReference type="Proteomes" id="UP000754710">
    <property type="component" value="Unassembled WGS sequence"/>
</dbReference>
<evidence type="ECO:0000256" key="5">
    <source>
        <dbReference type="ARBA" id="ARBA00022553"/>
    </source>
</evidence>
<feature type="domain" description="PAC" evidence="15">
    <location>
        <begin position="642"/>
        <end position="694"/>
    </location>
</feature>
<dbReference type="Pfam" id="PF00512">
    <property type="entry name" value="HisKA"/>
    <property type="match status" value="1"/>
</dbReference>
<dbReference type="SUPFAM" id="SSF47384">
    <property type="entry name" value="Homodimeric domain of signal transducing histidine kinase"/>
    <property type="match status" value="1"/>
</dbReference>
<dbReference type="CDD" id="cd00130">
    <property type="entry name" value="PAS"/>
    <property type="match status" value="2"/>
</dbReference>
<feature type="transmembrane region" description="Helical" evidence="12">
    <location>
        <begin position="282"/>
        <end position="301"/>
    </location>
</feature>
<dbReference type="PANTHER" id="PTHR43711:SF1">
    <property type="entry name" value="HISTIDINE KINASE 1"/>
    <property type="match status" value="1"/>
</dbReference>
<dbReference type="SMART" id="SM00086">
    <property type="entry name" value="PAC"/>
    <property type="match status" value="2"/>
</dbReference>
<accession>A0ABS7RP18</accession>
<evidence type="ECO:0000256" key="2">
    <source>
        <dbReference type="ARBA" id="ARBA00004651"/>
    </source>
</evidence>
<sequence length="948" mass="100490">MSPRLPAGPPGRTGPRPAFVTRHPLLLVAVLLSAVFLLGVTSVLLAPADTRVAVWWPAAGLSAVLLLLAPRAWRPYLVLAVALVSALANSAAGRPVPVAAGFGLANAAEAYVVAWWLTRGTGGRPSLRTMDDLRRLLVATVLGALVIGAGVGATVGLLLGGDALAAARTVTASHGAAILVIAPLALRVGASPLRARRAEAAAQLSLLLTATALVFSPGQDLGLTFLVLPLLIWGALRLGLRAVSVELVLVGVLTSALTVRGWGPFAVSAATGVTDLGTTVSLVQTFLIATAVIALTLAVVVEQKRTATARLQASEQLFRKSFDESFVGMLLLRRDGDGLRIAQLNQTAAEILGAPAEDLEGRAWTPMLATETPVDEVADALLAGTLAGWREETWLASNPGHRVGVAMSLLSTDSDEPMFTAQLIDVTSAHEASQRLRTEKDFTSAVLDTTGCLIVVVHVDGTVVGMNPAAQRASGYDEERVAGSKLWERLVPAEDRATVSRMLAHPASGGAPAGFEGDLLTASGRRRRVVWSNAFLHDEDGGHSHVVMTGIDVTEERTTRRLLDHLLQAASATSFIGTNVRGTITVFNSGAEALLGYSAQELVGHARLDDVHDPDELAARAEELGTAPGFAALVANVDGGAETRDWTYVHKDGSTSLVAVTLTAVRDALGQHIGYLAVGRDVTEQREGQRLLEATLEKERQAAERLRDLDRAKNDFVSTISHELRTPITSIVGYTEMLQDGVAGAVSPDQDRLVDAVRRNGERLIVLIEDLLTLSRIEAGTFVLEKSTVDLRTVLTRAHETLRPMVADRRLDVRFEVPDEPVLVLGDRGQLERVVLNLVGNAVKFTDDGGRVTCRLDQHGTHAHLEVGDTGIGIPAQEQAALFTRFFRSTTARERAIQGTGLGLSIVQSIVRSHGGEIYVQSEHLVGTRVLVQLPLVAPAELAGAGAR</sequence>
<evidence type="ECO:0000256" key="6">
    <source>
        <dbReference type="ARBA" id="ARBA00022679"/>
    </source>
</evidence>
<dbReference type="Pfam" id="PF08448">
    <property type="entry name" value="PAS_4"/>
    <property type="match status" value="1"/>
</dbReference>
<evidence type="ECO:0000256" key="11">
    <source>
        <dbReference type="ARBA" id="ARBA00023136"/>
    </source>
</evidence>
<dbReference type="PROSITE" id="PS50109">
    <property type="entry name" value="HIS_KIN"/>
    <property type="match status" value="1"/>
</dbReference>
<keyword evidence="7 12" id="KW-0812">Transmembrane</keyword>
<dbReference type="InterPro" id="IPR003594">
    <property type="entry name" value="HATPase_dom"/>
</dbReference>
<feature type="domain" description="PAS" evidence="14">
    <location>
        <begin position="314"/>
        <end position="362"/>
    </location>
</feature>
<feature type="domain" description="PAS" evidence="14">
    <location>
        <begin position="559"/>
        <end position="616"/>
    </location>
</feature>
<evidence type="ECO:0000256" key="1">
    <source>
        <dbReference type="ARBA" id="ARBA00000085"/>
    </source>
</evidence>
<proteinExistence type="predicted"/>
<evidence type="ECO:0000259" key="15">
    <source>
        <dbReference type="PROSITE" id="PS50113"/>
    </source>
</evidence>
<dbReference type="Gene3D" id="3.30.565.10">
    <property type="entry name" value="Histidine kinase-like ATPase, C-terminal domain"/>
    <property type="match status" value="1"/>
</dbReference>
<dbReference type="NCBIfam" id="TIGR00229">
    <property type="entry name" value="sensory_box"/>
    <property type="match status" value="3"/>
</dbReference>
<dbReference type="PANTHER" id="PTHR43711">
    <property type="entry name" value="TWO-COMPONENT HISTIDINE KINASE"/>
    <property type="match status" value="1"/>
</dbReference>
<keyword evidence="9 12" id="KW-1133">Transmembrane helix</keyword>
<evidence type="ECO:0000313" key="16">
    <source>
        <dbReference type="EMBL" id="MBY9076804.1"/>
    </source>
</evidence>
<dbReference type="InterPro" id="IPR005467">
    <property type="entry name" value="His_kinase_dom"/>
</dbReference>
<feature type="transmembrane region" description="Helical" evidence="12">
    <location>
        <begin position="98"/>
        <end position="117"/>
    </location>
</feature>
<dbReference type="Gene3D" id="3.30.450.20">
    <property type="entry name" value="PAS domain"/>
    <property type="match status" value="3"/>
</dbReference>
<dbReference type="PROSITE" id="PS50112">
    <property type="entry name" value="PAS"/>
    <property type="match status" value="3"/>
</dbReference>
<dbReference type="CDD" id="cd00082">
    <property type="entry name" value="HisKA"/>
    <property type="match status" value="1"/>
</dbReference>
<evidence type="ECO:0000256" key="10">
    <source>
        <dbReference type="ARBA" id="ARBA00023012"/>
    </source>
</evidence>
<evidence type="ECO:0000313" key="17">
    <source>
        <dbReference type="Proteomes" id="UP000754710"/>
    </source>
</evidence>
<feature type="transmembrane region" description="Helical" evidence="12">
    <location>
        <begin position="221"/>
        <end position="240"/>
    </location>
</feature>
<dbReference type="InterPro" id="IPR004358">
    <property type="entry name" value="Sig_transdc_His_kin-like_C"/>
</dbReference>
<keyword evidence="4" id="KW-1003">Cell membrane</keyword>
<organism evidence="16 17">
    <name type="scientific">Nocardioides jiangsuensis</name>
    <dbReference type="NCBI Taxonomy" id="2866161"/>
    <lineage>
        <taxon>Bacteria</taxon>
        <taxon>Bacillati</taxon>
        <taxon>Actinomycetota</taxon>
        <taxon>Actinomycetes</taxon>
        <taxon>Propionibacteriales</taxon>
        <taxon>Nocardioidaceae</taxon>
        <taxon>Nocardioides</taxon>
    </lineage>
</organism>
<name>A0ABS7RP18_9ACTN</name>
<feature type="transmembrane region" description="Helical" evidence="12">
    <location>
        <begin position="165"/>
        <end position="186"/>
    </location>
</feature>
<evidence type="ECO:0000256" key="12">
    <source>
        <dbReference type="SAM" id="Phobius"/>
    </source>
</evidence>
<keyword evidence="17" id="KW-1185">Reference proteome</keyword>
<dbReference type="InterPro" id="IPR000700">
    <property type="entry name" value="PAS-assoc_C"/>
</dbReference>
<dbReference type="InterPro" id="IPR007895">
    <property type="entry name" value="MASE1"/>
</dbReference>
<dbReference type="EMBL" id="JAIEZQ010000003">
    <property type="protein sequence ID" value="MBY9076804.1"/>
    <property type="molecule type" value="Genomic_DNA"/>
</dbReference>